<name>A0A7H0HRI0_9ACTN</name>
<keyword evidence="2" id="KW-0732">Signal</keyword>
<evidence type="ECO:0000313" key="4">
    <source>
        <dbReference type="Proteomes" id="UP000516230"/>
    </source>
</evidence>
<organism evidence="3 4">
    <name type="scientific">Streptomyces genisteinicus</name>
    <dbReference type="NCBI Taxonomy" id="2768068"/>
    <lineage>
        <taxon>Bacteria</taxon>
        <taxon>Bacillati</taxon>
        <taxon>Actinomycetota</taxon>
        <taxon>Actinomycetes</taxon>
        <taxon>Kitasatosporales</taxon>
        <taxon>Streptomycetaceae</taxon>
        <taxon>Streptomyces</taxon>
    </lineage>
</organism>
<proteinExistence type="predicted"/>
<sequence>MRRTARRLAALAALIPLAGCGMGIQPTDVIEAGGPATIDVLPAREARLLLFFLTPDGTLVPVPRFLDDGSAWGGQYDLGPEAVRGTSGPDSATGAERVPPAAAKTVAALLDGPNAREREAGLHNAPTLPERADVEITISGGVIDAAVDVPLAGVDDLGLRQLVCTVAYAEDEWGRPPVRLSGTDGPRPQASCDTSPGGTGDGPARPTPTVSPAVRPAPTP</sequence>
<reference evidence="3 4" key="1">
    <citation type="submission" date="2020-08" db="EMBL/GenBank/DDBJ databases">
        <title>A novel species.</title>
        <authorList>
            <person name="Gao J."/>
        </authorList>
    </citation>
    <scope>NUCLEOTIDE SEQUENCE [LARGE SCALE GENOMIC DNA]</scope>
    <source>
        <strain evidence="3 4">CRPJ-33</strain>
    </source>
</reference>
<evidence type="ECO:0000313" key="3">
    <source>
        <dbReference type="EMBL" id="QNP63146.1"/>
    </source>
</evidence>
<feature type="signal peptide" evidence="2">
    <location>
        <begin position="1"/>
        <end position="23"/>
    </location>
</feature>
<evidence type="ECO:0008006" key="5">
    <source>
        <dbReference type="Google" id="ProtNLM"/>
    </source>
</evidence>
<feature type="chain" id="PRO_5039663443" description="GerMN domain-containing protein" evidence="2">
    <location>
        <begin position="24"/>
        <end position="220"/>
    </location>
</feature>
<gene>
    <name evidence="3" type="ORF">IAG43_09475</name>
</gene>
<protein>
    <recommendedName>
        <fullName evidence="5">GerMN domain-containing protein</fullName>
    </recommendedName>
</protein>
<dbReference type="AlphaFoldDB" id="A0A7H0HRI0"/>
<dbReference type="Proteomes" id="UP000516230">
    <property type="component" value="Chromosome"/>
</dbReference>
<dbReference type="EMBL" id="CP060825">
    <property type="protein sequence ID" value="QNP63146.1"/>
    <property type="molecule type" value="Genomic_DNA"/>
</dbReference>
<evidence type="ECO:0000256" key="1">
    <source>
        <dbReference type="SAM" id="MobiDB-lite"/>
    </source>
</evidence>
<accession>A0A7H0HRI0</accession>
<dbReference type="KEGG" id="sgj:IAG43_09475"/>
<feature type="region of interest" description="Disordered" evidence="1">
    <location>
        <begin position="175"/>
        <end position="220"/>
    </location>
</feature>
<dbReference type="RefSeq" id="WP_187740313.1">
    <property type="nucleotide sequence ID" value="NZ_CP060825.1"/>
</dbReference>
<keyword evidence="4" id="KW-1185">Reference proteome</keyword>
<evidence type="ECO:0000256" key="2">
    <source>
        <dbReference type="SAM" id="SignalP"/>
    </source>
</evidence>